<dbReference type="InterPro" id="IPR014755">
    <property type="entry name" value="Cu-Rt/internalin_Ig-like"/>
</dbReference>
<keyword evidence="5" id="KW-1185">Reference proteome</keyword>
<evidence type="ECO:0000256" key="2">
    <source>
        <dbReference type="SAM" id="MobiDB-lite"/>
    </source>
</evidence>
<reference evidence="4 5" key="1">
    <citation type="submission" date="2019-02" db="EMBL/GenBank/DDBJ databases">
        <title>Deep-cultivation of Planctomycetes and their phenomic and genomic characterization uncovers novel biology.</title>
        <authorList>
            <person name="Wiegand S."/>
            <person name="Jogler M."/>
            <person name="Boedeker C."/>
            <person name="Pinto D."/>
            <person name="Vollmers J."/>
            <person name="Rivas-Marin E."/>
            <person name="Kohn T."/>
            <person name="Peeters S.H."/>
            <person name="Heuer A."/>
            <person name="Rast P."/>
            <person name="Oberbeckmann S."/>
            <person name="Bunk B."/>
            <person name="Jeske O."/>
            <person name="Meyerdierks A."/>
            <person name="Storesund J.E."/>
            <person name="Kallscheuer N."/>
            <person name="Luecker S."/>
            <person name="Lage O.M."/>
            <person name="Pohl T."/>
            <person name="Merkel B.J."/>
            <person name="Hornburger P."/>
            <person name="Mueller R.-W."/>
            <person name="Bruemmer F."/>
            <person name="Labrenz M."/>
            <person name="Spormann A.M."/>
            <person name="Op den Camp H."/>
            <person name="Overmann J."/>
            <person name="Amann R."/>
            <person name="Jetten M.S.M."/>
            <person name="Mascher T."/>
            <person name="Medema M.H."/>
            <person name="Devos D.P."/>
            <person name="Kaster A.-K."/>
            <person name="Ovreas L."/>
            <person name="Rohde M."/>
            <person name="Galperin M.Y."/>
            <person name="Jogler C."/>
        </authorList>
    </citation>
    <scope>NUCLEOTIDE SEQUENCE [LARGE SCALE GENOMIC DNA]</scope>
    <source>
        <strain evidence="4 5">Poly30</strain>
    </source>
</reference>
<sequence length="1021" mass="101108" precursor="true">MRTTPTFGRTAAQSRSSFLTAALAAGLAASLAGCSSSSDGDGGDGGGGAPDTTAPAANSFVQDRTTDPTGMTVVVGFSEAVTPATAEVTTAYTITGAVVQTATLNTAGTAVTLTLDAPAIPGDDTIAIAAGIEDAAGNMSTQVNATAIATTDTTAPNASAIEGITISGPENDQIVVTFTDDMIASEVETSGNWNLESPLGTPFDATGSTVVYDVMTRTATLTLGSGSVDQNLHTFDDIHASFIGMRDLGGNQITTTSIGTSAVNGMVTGDTEPPVLLAAAPGTGNTLKLTFSESVTAMETTDLKSVSLTNGTDIVLTDANDPGLAATGTIGLTGTVADGESITISDGATSAVFEFEYGAQGTIAISGQPNDADDVVISDGVLSIAFEFDSNASAVGTAVVIGVDPAETISNLLTEIGSSGLALTASPGGSSTEITLLNAGAGAAGNVALMGTDTAGVQTLTGMTSGGVTGTNVPVMVNTSSVSATVTNLRSAIDNNAFNITTSNGAAPEDFILTNDNPGTAGNVPISEFDTLGFIDFTGMAGGTGTGLATYAPTASTAVGSDITSTVTFSIAPEAADSLRVYGVTDLAGNQMIPETAATVVAASAAEPALTGLDLTGSSVAGEGNDSITFAFVAPVHPDGVTDPANYTLTDTVPVDLTGAEFRYDMTLGQVEVSFNGASSPSLGASGLLELTVDNLRSLQGVVQSAPDLEIGPTLGDTTAPTVGVSDARLDPADSSSVFIIFSEAISPTGGADEANYTITGNTTSSATLVTPRVAHVTFASAVTVSDTVDIAVAAATDLAGNAASGVASVAVSAADAAVPTVSTVIATNGTSTGRDTIKIVFSEPVARTSSEMAANYAITSGGVAVDLTDATVWSSSVDDSVTIELPASIALQTGDTVSVTPSNITDVPGNALVSAASMASVAGDSSAPSTAAAFVNVKNDIAEMTVDVQFSESMDATVTGNAANWSASGGQVASSVTRLNERLFRVTFDGPISPADTIDVATPTDRAGNVGGTMTINPAE</sequence>
<accession>A0A518ENE9</accession>
<keyword evidence="1 3" id="KW-0732">Signal</keyword>
<proteinExistence type="predicted"/>
<name>A0A518ENE9_9BACT</name>
<dbReference type="AlphaFoldDB" id="A0A518ENE9"/>
<gene>
    <name evidence="4" type="ORF">Poly30_11020</name>
</gene>
<dbReference type="RefSeq" id="WP_145195044.1">
    <property type="nucleotide sequence ID" value="NZ_CP036434.1"/>
</dbReference>
<dbReference type="PROSITE" id="PS51257">
    <property type="entry name" value="PROKAR_LIPOPROTEIN"/>
    <property type="match status" value="1"/>
</dbReference>
<dbReference type="Gene3D" id="2.60.40.1220">
    <property type="match status" value="4"/>
</dbReference>
<feature type="signal peptide" evidence="3">
    <location>
        <begin position="1"/>
        <end position="24"/>
    </location>
</feature>
<feature type="region of interest" description="Disordered" evidence="2">
    <location>
        <begin position="35"/>
        <end position="56"/>
    </location>
</feature>
<evidence type="ECO:0000256" key="3">
    <source>
        <dbReference type="SAM" id="SignalP"/>
    </source>
</evidence>
<protein>
    <recommendedName>
        <fullName evidence="6">SbsA Ig-like domain-containing protein</fullName>
    </recommendedName>
</protein>
<feature type="chain" id="PRO_5022051080" description="SbsA Ig-like domain-containing protein" evidence="3">
    <location>
        <begin position="25"/>
        <end position="1021"/>
    </location>
</feature>
<evidence type="ECO:0000256" key="1">
    <source>
        <dbReference type="ARBA" id="ARBA00022729"/>
    </source>
</evidence>
<evidence type="ECO:0000313" key="5">
    <source>
        <dbReference type="Proteomes" id="UP000320390"/>
    </source>
</evidence>
<organism evidence="4 5">
    <name type="scientific">Saltatorellus ferox</name>
    <dbReference type="NCBI Taxonomy" id="2528018"/>
    <lineage>
        <taxon>Bacteria</taxon>
        <taxon>Pseudomonadati</taxon>
        <taxon>Planctomycetota</taxon>
        <taxon>Planctomycetia</taxon>
        <taxon>Planctomycetia incertae sedis</taxon>
        <taxon>Saltatorellus</taxon>
    </lineage>
</organism>
<dbReference type="EMBL" id="CP036434">
    <property type="protein sequence ID" value="QDV05604.1"/>
    <property type="molecule type" value="Genomic_DNA"/>
</dbReference>
<evidence type="ECO:0000313" key="4">
    <source>
        <dbReference type="EMBL" id="QDV05604.1"/>
    </source>
</evidence>
<evidence type="ECO:0008006" key="6">
    <source>
        <dbReference type="Google" id="ProtNLM"/>
    </source>
</evidence>
<dbReference type="PROSITE" id="PS51318">
    <property type="entry name" value="TAT"/>
    <property type="match status" value="1"/>
</dbReference>
<dbReference type="InterPro" id="IPR006311">
    <property type="entry name" value="TAT_signal"/>
</dbReference>
<dbReference type="Proteomes" id="UP000320390">
    <property type="component" value="Chromosome"/>
</dbReference>